<sequence>MPEDTENNTLSSLKVNYTFKNNSKLKRFYEELEDLGIGDNGFSDKIISHEFNDQNVKGIFYCFSNFYDKINFVIRTSDDISHSPEILSVEKEGDYRDDAEEVIFAIFSDTNFKCKINIYEVEKIKKMKLLFD</sequence>
<gene>
    <name evidence="1" type="ORF">POVCU2_0057470</name>
</gene>
<dbReference type="Proteomes" id="UP000078560">
    <property type="component" value="Unassembled WGS sequence"/>
</dbReference>
<proteinExistence type="predicted"/>
<dbReference type="AlphaFoldDB" id="A0A1A8W9U7"/>
<dbReference type="EMBL" id="FLQU01000821">
    <property type="protein sequence ID" value="SBS89804.1"/>
    <property type="molecule type" value="Genomic_DNA"/>
</dbReference>
<protein>
    <submittedName>
        <fullName evidence="1">PIR Superfamily Protein</fullName>
    </submittedName>
</protein>
<evidence type="ECO:0000313" key="2">
    <source>
        <dbReference type="Proteomes" id="UP000078560"/>
    </source>
</evidence>
<accession>A0A1A8W9U7</accession>
<reference evidence="2" key="1">
    <citation type="submission" date="2016-05" db="EMBL/GenBank/DDBJ databases">
        <authorList>
            <person name="Naeem Raeece"/>
        </authorList>
    </citation>
    <scope>NUCLEOTIDE SEQUENCE [LARGE SCALE GENOMIC DNA]</scope>
</reference>
<organism evidence="1 2">
    <name type="scientific">Plasmodium ovale curtisi</name>
    <dbReference type="NCBI Taxonomy" id="864141"/>
    <lineage>
        <taxon>Eukaryota</taxon>
        <taxon>Sar</taxon>
        <taxon>Alveolata</taxon>
        <taxon>Apicomplexa</taxon>
        <taxon>Aconoidasida</taxon>
        <taxon>Haemosporida</taxon>
        <taxon>Plasmodiidae</taxon>
        <taxon>Plasmodium</taxon>
        <taxon>Plasmodium (Plasmodium)</taxon>
    </lineage>
</organism>
<evidence type="ECO:0000313" key="1">
    <source>
        <dbReference type="EMBL" id="SBS89804.1"/>
    </source>
</evidence>
<name>A0A1A8W9U7_PLAOA</name>